<proteinExistence type="predicted"/>
<dbReference type="PROSITE" id="PS50113">
    <property type="entry name" value="PAC"/>
    <property type="match status" value="1"/>
</dbReference>
<dbReference type="EC" id="2.7.13.3" evidence="2"/>
<evidence type="ECO:0000313" key="11">
    <source>
        <dbReference type="EMBL" id="AFL89378.1"/>
    </source>
</evidence>
<dbReference type="STRING" id="926566.Terro_3149"/>
<dbReference type="eggNOG" id="COG4191">
    <property type="taxonomic scope" value="Bacteria"/>
</dbReference>
<accession>I3ZJG0</accession>
<dbReference type="Pfam" id="PF08447">
    <property type="entry name" value="PAS_3"/>
    <property type="match status" value="1"/>
</dbReference>
<dbReference type="PRINTS" id="PR00344">
    <property type="entry name" value="BCTRLSENSOR"/>
</dbReference>
<dbReference type="Proteomes" id="UP000006056">
    <property type="component" value="Chromosome"/>
</dbReference>
<dbReference type="InterPro" id="IPR013655">
    <property type="entry name" value="PAS_fold_3"/>
</dbReference>
<evidence type="ECO:0000256" key="7">
    <source>
        <dbReference type="ARBA" id="ARBA00022840"/>
    </source>
</evidence>
<dbReference type="InterPro" id="IPR035965">
    <property type="entry name" value="PAS-like_dom_sf"/>
</dbReference>
<dbReference type="KEGG" id="trs:Terro_3149"/>
<dbReference type="EMBL" id="CP003379">
    <property type="protein sequence ID" value="AFL89378.1"/>
    <property type="molecule type" value="Genomic_DNA"/>
</dbReference>
<reference evidence="11 12" key="1">
    <citation type="submission" date="2012-06" db="EMBL/GenBank/DDBJ databases">
        <title>Complete genome of Terriglobus roseus DSM 18391.</title>
        <authorList>
            <consortium name="US DOE Joint Genome Institute (JGI-PGF)"/>
            <person name="Lucas S."/>
            <person name="Copeland A."/>
            <person name="Lapidus A."/>
            <person name="Glavina del Rio T."/>
            <person name="Dalin E."/>
            <person name="Tice H."/>
            <person name="Bruce D."/>
            <person name="Goodwin L."/>
            <person name="Pitluck S."/>
            <person name="Peters L."/>
            <person name="Mikhailova N."/>
            <person name="Munk A.C.C."/>
            <person name="Kyrpides N."/>
            <person name="Mavromatis K."/>
            <person name="Ivanova N."/>
            <person name="Brettin T."/>
            <person name="Detter J.C."/>
            <person name="Han C."/>
            <person name="Larimer F."/>
            <person name="Land M."/>
            <person name="Hauser L."/>
            <person name="Markowitz V."/>
            <person name="Cheng J.-F."/>
            <person name="Hugenholtz P."/>
            <person name="Woyke T."/>
            <person name="Wu D."/>
            <person name="Brambilla E."/>
            <person name="Klenk H.-P."/>
            <person name="Eisen J.A."/>
        </authorList>
    </citation>
    <scope>NUCLEOTIDE SEQUENCE [LARGE SCALE GENOMIC DNA]</scope>
    <source>
        <strain evidence="12">DSM 18391 / NRRL B-41598 / KBS 63</strain>
    </source>
</reference>
<name>I3ZJG0_TERRK</name>
<keyword evidence="7" id="KW-0067">ATP-binding</keyword>
<evidence type="ECO:0000256" key="1">
    <source>
        <dbReference type="ARBA" id="ARBA00000085"/>
    </source>
</evidence>
<dbReference type="GO" id="GO:0005524">
    <property type="term" value="F:ATP binding"/>
    <property type="evidence" value="ECO:0007669"/>
    <property type="project" value="UniProtKB-KW"/>
</dbReference>
<dbReference type="OrthoDB" id="9815750at2"/>
<evidence type="ECO:0000256" key="6">
    <source>
        <dbReference type="ARBA" id="ARBA00022777"/>
    </source>
</evidence>
<comment type="catalytic activity">
    <reaction evidence="1">
        <text>ATP + protein L-histidine = ADP + protein N-phospho-L-histidine.</text>
        <dbReference type="EC" id="2.7.13.3"/>
    </reaction>
</comment>
<dbReference type="PANTHER" id="PTHR43065:SF46">
    <property type="entry name" value="C4-DICARBOXYLATE TRANSPORT SENSOR PROTEIN DCTB"/>
    <property type="match status" value="1"/>
</dbReference>
<evidence type="ECO:0000256" key="2">
    <source>
        <dbReference type="ARBA" id="ARBA00012438"/>
    </source>
</evidence>
<dbReference type="InterPro" id="IPR000014">
    <property type="entry name" value="PAS"/>
</dbReference>
<protein>
    <recommendedName>
        <fullName evidence="2">histidine kinase</fullName>
        <ecNumber evidence="2">2.7.13.3</ecNumber>
    </recommendedName>
</protein>
<dbReference type="CDD" id="cd00082">
    <property type="entry name" value="HisKA"/>
    <property type="match status" value="1"/>
</dbReference>
<dbReference type="InterPro" id="IPR003594">
    <property type="entry name" value="HATPase_dom"/>
</dbReference>
<dbReference type="SUPFAM" id="SSF47384">
    <property type="entry name" value="Homodimeric domain of signal transducing histidine kinase"/>
    <property type="match status" value="1"/>
</dbReference>
<dbReference type="GO" id="GO:0000155">
    <property type="term" value="F:phosphorelay sensor kinase activity"/>
    <property type="evidence" value="ECO:0007669"/>
    <property type="project" value="InterPro"/>
</dbReference>
<dbReference type="InterPro" id="IPR005467">
    <property type="entry name" value="His_kinase_dom"/>
</dbReference>
<dbReference type="InterPro" id="IPR036890">
    <property type="entry name" value="HATPase_C_sf"/>
</dbReference>
<dbReference type="SUPFAM" id="SSF55874">
    <property type="entry name" value="ATPase domain of HSP90 chaperone/DNA topoisomerase II/histidine kinase"/>
    <property type="match status" value="1"/>
</dbReference>
<dbReference type="PANTHER" id="PTHR43065">
    <property type="entry name" value="SENSOR HISTIDINE KINASE"/>
    <property type="match status" value="1"/>
</dbReference>
<keyword evidence="6 11" id="KW-0418">Kinase</keyword>
<keyword evidence="8" id="KW-0902">Two-component regulatory system</keyword>
<evidence type="ECO:0000259" key="10">
    <source>
        <dbReference type="PROSITE" id="PS50113"/>
    </source>
</evidence>
<dbReference type="HOGENOM" id="CLU_000445_114_39_0"/>
<dbReference type="InterPro" id="IPR004358">
    <property type="entry name" value="Sig_transdc_His_kin-like_C"/>
</dbReference>
<feature type="domain" description="Histidine kinase" evidence="9">
    <location>
        <begin position="192"/>
        <end position="401"/>
    </location>
</feature>
<dbReference type="InterPro" id="IPR036097">
    <property type="entry name" value="HisK_dim/P_sf"/>
</dbReference>
<evidence type="ECO:0000313" key="12">
    <source>
        <dbReference type="Proteomes" id="UP000006056"/>
    </source>
</evidence>
<dbReference type="Gene3D" id="1.10.287.130">
    <property type="match status" value="1"/>
</dbReference>
<keyword evidence="12" id="KW-1185">Reference proteome</keyword>
<evidence type="ECO:0000256" key="5">
    <source>
        <dbReference type="ARBA" id="ARBA00022741"/>
    </source>
</evidence>
<dbReference type="InterPro" id="IPR000700">
    <property type="entry name" value="PAS-assoc_C"/>
</dbReference>
<dbReference type="Gene3D" id="3.30.450.20">
    <property type="entry name" value="PAS domain"/>
    <property type="match status" value="1"/>
</dbReference>
<evidence type="ECO:0000256" key="3">
    <source>
        <dbReference type="ARBA" id="ARBA00022553"/>
    </source>
</evidence>
<dbReference type="SUPFAM" id="SSF55785">
    <property type="entry name" value="PYP-like sensor domain (PAS domain)"/>
    <property type="match status" value="1"/>
</dbReference>
<feature type="domain" description="PAC" evidence="10">
    <location>
        <begin position="124"/>
        <end position="179"/>
    </location>
</feature>
<evidence type="ECO:0000259" key="9">
    <source>
        <dbReference type="PROSITE" id="PS50109"/>
    </source>
</evidence>
<organism evidence="11 12">
    <name type="scientific">Terriglobus roseus (strain DSM 18391 / NRRL B-41598 / KBS 63)</name>
    <dbReference type="NCBI Taxonomy" id="926566"/>
    <lineage>
        <taxon>Bacteria</taxon>
        <taxon>Pseudomonadati</taxon>
        <taxon>Acidobacteriota</taxon>
        <taxon>Terriglobia</taxon>
        <taxon>Terriglobales</taxon>
        <taxon>Acidobacteriaceae</taxon>
        <taxon>Terriglobus</taxon>
    </lineage>
</organism>
<sequence>MNDDSSLSQQDLVSRNGAQDKAHIGSLLRSFPFRSDPWHLESPSAQETEERFAVATVAADIGIWDVDVQSGSLHWCPRCAKIFGEPLGPGGWQERLLERVHPGDRGGLETSIANALRPTGTGIFDAEYRILKSHDEQRWLSINGKVFFENVSGRRTAIRFLGTMLDRTTQKLAEQALVEAEKLAITGRLAVSIAHEIKNPIESVSNLLYLVRHEPAAEQRAEYLSLAGAELTRLDDIVTNTLRFYRNPVEAVTVDIGDLIAMVTALFRGRIDAQQVRVQTEIAPGIVASAPQGELRQVLANLVGNALDAMPAGGRLLIRARALNSKHPKRIRLTVADTGMGMTREVQTKVFDLFYTTKKVNGTGVGLWLSHEIVKKLGSQLRVKSAIGRGTVFRFCLSGAKDSSPARVGSANAA</sequence>
<dbReference type="Pfam" id="PF02518">
    <property type="entry name" value="HATPase_c"/>
    <property type="match status" value="1"/>
</dbReference>
<dbReference type="Pfam" id="PF00512">
    <property type="entry name" value="HisKA"/>
    <property type="match status" value="1"/>
</dbReference>
<dbReference type="PROSITE" id="PS50109">
    <property type="entry name" value="HIS_KIN"/>
    <property type="match status" value="1"/>
</dbReference>
<keyword evidence="5" id="KW-0547">Nucleotide-binding</keyword>
<dbReference type="SMART" id="SM00387">
    <property type="entry name" value="HATPase_c"/>
    <property type="match status" value="1"/>
</dbReference>
<evidence type="ECO:0000256" key="4">
    <source>
        <dbReference type="ARBA" id="ARBA00022679"/>
    </source>
</evidence>
<dbReference type="CDD" id="cd00130">
    <property type="entry name" value="PAS"/>
    <property type="match status" value="1"/>
</dbReference>
<keyword evidence="3" id="KW-0597">Phosphoprotein</keyword>
<dbReference type="Gene3D" id="3.30.565.10">
    <property type="entry name" value="Histidine kinase-like ATPase, C-terminal domain"/>
    <property type="match status" value="1"/>
</dbReference>
<dbReference type="RefSeq" id="WP_014786640.1">
    <property type="nucleotide sequence ID" value="NC_018014.1"/>
</dbReference>
<keyword evidence="4" id="KW-0808">Transferase</keyword>
<dbReference type="InterPro" id="IPR003661">
    <property type="entry name" value="HisK_dim/P_dom"/>
</dbReference>
<evidence type="ECO:0000256" key="8">
    <source>
        <dbReference type="ARBA" id="ARBA00023012"/>
    </source>
</evidence>
<dbReference type="AlphaFoldDB" id="I3ZJG0"/>
<gene>
    <name evidence="11" type="ordered locus">Terro_3149</name>
</gene>